<evidence type="ECO:0000313" key="2">
    <source>
        <dbReference type="EMBL" id="HIU24674.1"/>
    </source>
</evidence>
<name>A0A9D1HYH3_9ACTN</name>
<dbReference type="EMBL" id="DVMQ01000018">
    <property type="protein sequence ID" value="HIU24674.1"/>
    <property type="molecule type" value="Genomic_DNA"/>
</dbReference>
<dbReference type="Proteomes" id="UP000824078">
    <property type="component" value="Unassembled WGS sequence"/>
</dbReference>
<feature type="transmembrane region" description="Helical" evidence="1">
    <location>
        <begin position="5"/>
        <end position="26"/>
    </location>
</feature>
<accession>A0A9D1HYH3</accession>
<proteinExistence type="predicted"/>
<feature type="transmembrane region" description="Helical" evidence="1">
    <location>
        <begin position="38"/>
        <end position="60"/>
    </location>
</feature>
<keyword evidence="1" id="KW-0812">Transmembrane</keyword>
<dbReference type="AlphaFoldDB" id="A0A9D1HYH3"/>
<evidence type="ECO:0000256" key="1">
    <source>
        <dbReference type="SAM" id="Phobius"/>
    </source>
</evidence>
<evidence type="ECO:0000313" key="3">
    <source>
        <dbReference type="Proteomes" id="UP000824078"/>
    </source>
</evidence>
<gene>
    <name evidence="2" type="ORF">IAD17_07110</name>
</gene>
<protein>
    <submittedName>
        <fullName evidence="2">Uncharacterized protein</fullName>
    </submittedName>
</protein>
<feature type="transmembrane region" description="Helical" evidence="1">
    <location>
        <begin position="96"/>
        <end position="113"/>
    </location>
</feature>
<reference evidence="2" key="1">
    <citation type="submission" date="2020-10" db="EMBL/GenBank/DDBJ databases">
        <authorList>
            <person name="Gilroy R."/>
        </authorList>
    </citation>
    <scope>NUCLEOTIDE SEQUENCE</scope>
    <source>
        <strain evidence="2">ChiHjej12B11-29160</strain>
    </source>
</reference>
<feature type="transmembrane region" description="Helical" evidence="1">
    <location>
        <begin position="72"/>
        <end position="90"/>
    </location>
</feature>
<keyword evidence="1" id="KW-0472">Membrane</keyword>
<reference evidence="2" key="2">
    <citation type="journal article" date="2021" name="PeerJ">
        <title>Extensive microbial diversity within the chicken gut microbiome revealed by metagenomics and culture.</title>
        <authorList>
            <person name="Gilroy R."/>
            <person name="Ravi A."/>
            <person name="Getino M."/>
            <person name="Pursley I."/>
            <person name="Horton D.L."/>
            <person name="Alikhan N.F."/>
            <person name="Baker D."/>
            <person name="Gharbi K."/>
            <person name="Hall N."/>
            <person name="Watson M."/>
            <person name="Adriaenssens E.M."/>
            <person name="Foster-Nyarko E."/>
            <person name="Jarju S."/>
            <person name="Secka A."/>
            <person name="Antonio M."/>
            <person name="Oren A."/>
            <person name="Chaudhuri R.R."/>
            <person name="La Ragione R."/>
            <person name="Hildebrand F."/>
            <person name="Pallen M.J."/>
        </authorList>
    </citation>
    <scope>NUCLEOTIDE SEQUENCE</scope>
    <source>
        <strain evidence="2">ChiHjej12B11-29160</strain>
    </source>
</reference>
<organism evidence="2 3">
    <name type="scientific">Candidatus Coprovicinus avistercoris</name>
    <dbReference type="NCBI Taxonomy" id="2840754"/>
    <lineage>
        <taxon>Bacteria</taxon>
        <taxon>Bacillati</taxon>
        <taxon>Actinomycetota</taxon>
        <taxon>Coriobacteriia</taxon>
        <taxon>Coriobacteriales</taxon>
        <taxon>Coriobacteriaceae</taxon>
        <taxon>Coriobacteriaceae incertae sedis</taxon>
        <taxon>Candidatus Coprovicinus</taxon>
    </lineage>
</organism>
<keyword evidence="1" id="KW-1133">Transmembrane helix</keyword>
<sequence>MNKRIVSVAIPIILEIIAFFVAAQVAPQAAAVSGDSSASFAAIGNVLMAVGLGFVAGIFAIVSSVHNGGNPLGAFLCILFSLICLLFFSLSQANMSFAIISIIFFAIPMRKAFI</sequence>
<comment type="caution">
    <text evidence="2">The sequence shown here is derived from an EMBL/GenBank/DDBJ whole genome shotgun (WGS) entry which is preliminary data.</text>
</comment>